<keyword evidence="2" id="KW-1185">Reference proteome</keyword>
<dbReference type="AlphaFoldDB" id="A0A8S4QYE7"/>
<protein>
    <submittedName>
        <fullName evidence="1">Jg25286 protein</fullName>
    </submittedName>
</protein>
<evidence type="ECO:0000313" key="2">
    <source>
        <dbReference type="Proteomes" id="UP000838756"/>
    </source>
</evidence>
<organism evidence="1 2">
    <name type="scientific">Pararge aegeria aegeria</name>
    <dbReference type="NCBI Taxonomy" id="348720"/>
    <lineage>
        <taxon>Eukaryota</taxon>
        <taxon>Metazoa</taxon>
        <taxon>Ecdysozoa</taxon>
        <taxon>Arthropoda</taxon>
        <taxon>Hexapoda</taxon>
        <taxon>Insecta</taxon>
        <taxon>Pterygota</taxon>
        <taxon>Neoptera</taxon>
        <taxon>Endopterygota</taxon>
        <taxon>Lepidoptera</taxon>
        <taxon>Glossata</taxon>
        <taxon>Ditrysia</taxon>
        <taxon>Papilionoidea</taxon>
        <taxon>Nymphalidae</taxon>
        <taxon>Satyrinae</taxon>
        <taxon>Satyrini</taxon>
        <taxon>Parargina</taxon>
        <taxon>Pararge</taxon>
    </lineage>
</organism>
<feature type="non-terminal residue" evidence="1">
    <location>
        <position position="1"/>
    </location>
</feature>
<dbReference type="EMBL" id="CAKXAJ010022796">
    <property type="protein sequence ID" value="CAH2227288.1"/>
    <property type="molecule type" value="Genomic_DNA"/>
</dbReference>
<accession>A0A8S4QYE7</accession>
<gene>
    <name evidence="1" type="primary">jg25286</name>
    <name evidence="1" type="ORF">PAEG_LOCUS7817</name>
</gene>
<reference evidence="1" key="1">
    <citation type="submission" date="2022-03" db="EMBL/GenBank/DDBJ databases">
        <authorList>
            <person name="Lindestad O."/>
        </authorList>
    </citation>
    <scope>NUCLEOTIDE SEQUENCE</scope>
</reference>
<proteinExistence type="predicted"/>
<dbReference type="Proteomes" id="UP000838756">
    <property type="component" value="Unassembled WGS sequence"/>
</dbReference>
<name>A0A8S4QYE7_9NEOP</name>
<comment type="caution">
    <text evidence="1">The sequence shown here is derived from an EMBL/GenBank/DDBJ whole genome shotgun (WGS) entry which is preliminary data.</text>
</comment>
<evidence type="ECO:0000313" key="1">
    <source>
        <dbReference type="EMBL" id="CAH2227288.1"/>
    </source>
</evidence>
<sequence length="40" mass="4615">MSSIHTVFQVCTICLDTDSKLYVMSEYKMDKAYEYLTGLS</sequence>